<keyword evidence="11" id="KW-1185">Reference proteome</keyword>
<evidence type="ECO:0000256" key="2">
    <source>
        <dbReference type="ARBA" id="ARBA00022692"/>
    </source>
</evidence>
<keyword evidence="5 8" id="KW-0472">Membrane</keyword>
<keyword evidence="7" id="KW-0807">Transducer</keyword>
<organism evidence="10 11">
    <name type="scientific">Goodea atripinnis</name>
    <dbReference type="NCBI Taxonomy" id="208336"/>
    <lineage>
        <taxon>Eukaryota</taxon>
        <taxon>Metazoa</taxon>
        <taxon>Chordata</taxon>
        <taxon>Craniata</taxon>
        <taxon>Vertebrata</taxon>
        <taxon>Euteleostomi</taxon>
        <taxon>Actinopterygii</taxon>
        <taxon>Neopterygii</taxon>
        <taxon>Teleostei</taxon>
        <taxon>Neoteleostei</taxon>
        <taxon>Acanthomorphata</taxon>
        <taxon>Ovalentaria</taxon>
        <taxon>Atherinomorphae</taxon>
        <taxon>Cyprinodontiformes</taxon>
        <taxon>Goodeidae</taxon>
        <taxon>Goodea</taxon>
    </lineage>
</organism>
<comment type="caution">
    <text evidence="10">The sequence shown here is derived from an EMBL/GenBank/DDBJ whole genome shotgun (WGS) entry which is preliminary data.</text>
</comment>
<evidence type="ECO:0000259" key="9">
    <source>
        <dbReference type="PROSITE" id="PS50262"/>
    </source>
</evidence>
<gene>
    <name evidence="10" type="ORF">GOODEAATRI_018361</name>
</gene>
<dbReference type="PANTHER" id="PTHR10489">
    <property type="entry name" value="CELL ADHESION MOLECULE"/>
    <property type="match status" value="1"/>
</dbReference>
<dbReference type="InterPro" id="IPR050119">
    <property type="entry name" value="CCR1-9-like"/>
</dbReference>
<dbReference type="PROSITE" id="PS50262">
    <property type="entry name" value="G_PROTEIN_RECEP_F1_2"/>
    <property type="match status" value="1"/>
</dbReference>
<dbReference type="InterPro" id="IPR000276">
    <property type="entry name" value="GPCR_Rhodpsn"/>
</dbReference>
<feature type="transmembrane region" description="Helical" evidence="8">
    <location>
        <begin position="154"/>
        <end position="175"/>
    </location>
</feature>
<feature type="domain" description="G-protein coupled receptors family 1 profile" evidence="9">
    <location>
        <begin position="155"/>
        <end position="220"/>
    </location>
</feature>
<keyword evidence="4" id="KW-0297">G-protein coupled receptor</keyword>
<dbReference type="InterPro" id="IPR017452">
    <property type="entry name" value="GPCR_Rhodpsn_7TM"/>
</dbReference>
<dbReference type="InterPro" id="IPR027267">
    <property type="entry name" value="AH/BAR_dom_sf"/>
</dbReference>
<dbReference type="EMBL" id="JAHRIO010061527">
    <property type="protein sequence ID" value="MEQ2178837.1"/>
    <property type="molecule type" value="Genomic_DNA"/>
</dbReference>
<keyword evidence="2 8" id="KW-0812">Transmembrane</keyword>
<accession>A0ABV0P5W2</accession>
<keyword evidence="6" id="KW-0675">Receptor</keyword>
<sequence>MQGESTASLWDAESGRAILAAAMPLKRFYALSALVRFGDRNMRAERRAEDRKAVGHLVCAPPRHVHLLAMMAEFGVKPELTSPEVLMRAFLAAMFYKSKTENLLPLPGKKREHDDPYQWAYMLSDGKVLRHILTSGGFDPHLMSSAKGQVLKKIALKMTVILIVCFFNCWLPYYVSIFVNTLMMLNVVSSSCELQQAVETWISITKALAYSHCCLNPILYAFLGQFHRTRVRDFRLQMQHHLRQQISFFQKITAKLEDALQKYDNDQ</sequence>
<dbReference type="SUPFAM" id="SSF81321">
    <property type="entry name" value="Family A G protein-coupled receptor-like"/>
    <property type="match status" value="1"/>
</dbReference>
<reference evidence="10 11" key="1">
    <citation type="submission" date="2021-06" db="EMBL/GenBank/DDBJ databases">
        <authorList>
            <person name="Palmer J.M."/>
        </authorList>
    </citation>
    <scope>NUCLEOTIDE SEQUENCE [LARGE SCALE GENOMIC DNA]</scope>
    <source>
        <strain evidence="10 11">GA_2019</strain>
        <tissue evidence="10">Muscle</tissue>
    </source>
</reference>
<dbReference type="PRINTS" id="PR00237">
    <property type="entry name" value="GPCRRHODOPSN"/>
</dbReference>
<evidence type="ECO:0000256" key="7">
    <source>
        <dbReference type="ARBA" id="ARBA00023224"/>
    </source>
</evidence>
<evidence type="ECO:0000256" key="4">
    <source>
        <dbReference type="ARBA" id="ARBA00023040"/>
    </source>
</evidence>
<evidence type="ECO:0000256" key="6">
    <source>
        <dbReference type="ARBA" id="ARBA00023170"/>
    </source>
</evidence>
<dbReference type="Gene3D" id="1.20.1070.10">
    <property type="entry name" value="Rhodopsin 7-helix transmembrane proteins"/>
    <property type="match status" value="1"/>
</dbReference>
<evidence type="ECO:0000313" key="11">
    <source>
        <dbReference type="Proteomes" id="UP001476798"/>
    </source>
</evidence>
<evidence type="ECO:0000313" key="10">
    <source>
        <dbReference type="EMBL" id="MEQ2178837.1"/>
    </source>
</evidence>
<dbReference type="PANTHER" id="PTHR10489:SF594">
    <property type="entry name" value="C-X-C CHEMOKINE RECEPTOR TYPE 4"/>
    <property type="match status" value="1"/>
</dbReference>
<protein>
    <recommendedName>
        <fullName evidence="9">G-protein coupled receptors family 1 profile domain-containing protein</fullName>
    </recommendedName>
</protein>
<evidence type="ECO:0000256" key="8">
    <source>
        <dbReference type="SAM" id="Phobius"/>
    </source>
</evidence>
<dbReference type="Gene3D" id="1.20.1270.60">
    <property type="entry name" value="Arfaptin homology (AH) domain/BAR domain"/>
    <property type="match status" value="1"/>
</dbReference>
<feature type="transmembrane region" description="Helical" evidence="8">
    <location>
        <begin position="17"/>
        <end position="37"/>
    </location>
</feature>
<proteinExistence type="predicted"/>
<dbReference type="Proteomes" id="UP001476798">
    <property type="component" value="Unassembled WGS sequence"/>
</dbReference>
<feature type="transmembrane region" description="Helical" evidence="8">
    <location>
        <begin position="207"/>
        <end position="226"/>
    </location>
</feature>
<evidence type="ECO:0000256" key="3">
    <source>
        <dbReference type="ARBA" id="ARBA00022989"/>
    </source>
</evidence>
<keyword evidence="3 8" id="KW-1133">Transmembrane helix</keyword>
<dbReference type="Pfam" id="PF00001">
    <property type="entry name" value="7tm_1"/>
    <property type="match status" value="1"/>
</dbReference>
<evidence type="ECO:0000256" key="1">
    <source>
        <dbReference type="ARBA" id="ARBA00004370"/>
    </source>
</evidence>
<comment type="subcellular location">
    <subcellularLocation>
        <location evidence="1">Membrane</location>
    </subcellularLocation>
</comment>
<name>A0ABV0P5W2_9TELE</name>
<evidence type="ECO:0000256" key="5">
    <source>
        <dbReference type="ARBA" id="ARBA00023136"/>
    </source>
</evidence>